<reference evidence="2 3" key="1">
    <citation type="journal article" date="2019" name="Commun. Biol.">
        <title>The bagworm genome reveals a unique fibroin gene that provides high tensile strength.</title>
        <authorList>
            <person name="Kono N."/>
            <person name="Nakamura H."/>
            <person name="Ohtoshi R."/>
            <person name="Tomita M."/>
            <person name="Numata K."/>
            <person name="Arakawa K."/>
        </authorList>
    </citation>
    <scope>NUCLEOTIDE SEQUENCE [LARGE SCALE GENOMIC DNA]</scope>
</reference>
<dbReference type="Proteomes" id="UP000299102">
    <property type="component" value="Unassembled WGS sequence"/>
</dbReference>
<evidence type="ECO:0000313" key="2">
    <source>
        <dbReference type="EMBL" id="GBP93199.1"/>
    </source>
</evidence>
<evidence type="ECO:0000313" key="3">
    <source>
        <dbReference type="Proteomes" id="UP000299102"/>
    </source>
</evidence>
<gene>
    <name evidence="2" type="ORF">EVAR_24942_1</name>
</gene>
<protein>
    <submittedName>
        <fullName evidence="2">Uncharacterized protein</fullName>
    </submittedName>
</protein>
<dbReference type="AlphaFoldDB" id="A0A4C2A202"/>
<dbReference type="EMBL" id="BGZK01002349">
    <property type="protein sequence ID" value="GBP93199.1"/>
    <property type="molecule type" value="Genomic_DNA"/>
</dbReference>
<accession>A0A4C2A202</accession>
<comment type="caution">
    <text evidence="2">The sequence shown here is derived from an EMBL/GenBank/DDBJ whole genome shotgun (WGS) entry which is preliminary data.</text>
</comment>
<keyword evidence="3" id="KW-1185">Reference proteome</keyword>
<feature type="compositionally biased region" description="Basic and acidic residues" evidence="1">
    <location>
        <begin position="18"/>
        <end position="31"/>
    </location>
</feature>
<proteinExistence type="predicted"/>
<name>A0A4C2A202_EUMVA</name>
<evidence type="ECO:0000256" key="1">
    <source>
        <dbReference type="SAM" id="MobiDB-lite"/>
    </source>
</evidence>
<feature type="region of interest" description="Disordered" evidence="1">
    <location>
        <begin position="1"/>
        <end position="31"/>
    </location>
</feature>
<organism evidence="2 3">
    <name type="scientific">Eumeta variegata</name>
    <name type="common">Bagworm moth</name>
    <name type="synonym">Eumeta japonica</name>
    <dbReference type="NCBI Taxonomy" id="151549"/>
    <lineage>
        <taxon>Eukaryota</taxon>
        <taxon>Metazoa</taxon>
        <taxon>Ecdysozoa</taxon>
        <taxon>Arthropoda</taxon>
        <taxon>Hexapoda</taxon>
        <taxon>Insecta</taxon>
        <taxon>Pterygota</taxon>
        <taxon>Neoptera</taxon>
        <taxon>Endopterygota</taxon>
        <taxon>Lepidoptera</taxon>
        <taxon>Glossata</taxon>
        <taxon>Ditrysia</taxon>
        <taxon>Tineoidea</taxon>
        <taxon>Psychidae</taxon>
        <taxon>Oiketicinae</taxon>
        <taxon>Eumeta</taxon>
    </lineage>
</organism>
<sequence length="104" mass="11313">MRAEGHASLPLGMVSPPKSERDRHKSERHASLPLEHRDAVILFGDFSCNSTRWSYWVGLSSKGLDVIMNLSDLQKPSIRVVSAREGAVGLTQAGARLAKATSTI</sequence>